<accession>A0A2J0PEB0</accession>
<proteinExistence type="predicted"/>
<reference evidence="1 2" key="1">
    <citation type="journal article" date="2017" name="J. Antimicrob. Chemother.">
        <title>Characterization of the population structure, drug resistance mechanisms and plasmids of the community-associated Enterobacter cloacae complex in China.</title>
        <authorList>
            <person name="Zhou K."/>
            <person name="Yu W."/>
            <person name="Cao X."/>
            <person name="Shen P."/>
            <person name="Lu H."/>
            <person name="Luo Q."/>
            <person name="Rossen J.W.A."/>
            <person name="Xiao Y."/>
        </authorList>
    </citation>
    <scope>NUCLEOTIDE SEQUENCE [LARGE SCALE GENOMIC DNA]</scope>
    <source>
        <strain evidence="1">ECC1097</strain>
    </source>
</reference>
<gene>
    <name evidence="1" type="ORF">B9Q37_21920</name>
</gene>
<dbReference type="AlphaFoldDB" id="A0A2J0PEB0"/>
<protein>
    <submittedName>
        <fullName evidence="1">Transposase</fullName>
    </submittedName>
</protein>
<sequence length="30" mass="3607">SDVQCSRLLKTTNDVRIELNFLLIDIFRQR</sequence>
<name>A0A2J0PEB0_9ENTR</name>
<dbReference type="Proteomes" id="UP000230495">
    <property type="component" value="Unassembled WGS sequence"/>
</dbReference>
<evidence type="ECO:0000313" key="2">
    <source>
        <dbReference type="Proteomes" id="UP000230495"/>
    </source>
</evidence>
<comment type="caution">
    <text evidence="1">The sequence shown here is derived from an EMBL/GenBank/DDBJ whole genome shotgun (WGS) entry which is preliminary data.</text>
</comment>
<organism evidence="1">
    <name type="scientific">Enterobacter kobei</name>
    <dbReference type="NCBI Taxonomy" id="208224"/>
    <lineage>
        <taxon>Bacteria</taxon>
        <taxon>Pseudomonadati</taxon>
        <taxon>Pseudomonadota</taxon>
        <taxon>Gammaproteobacteria</taxon>
        <taxon>Enterobacterales</taxon>
        <taxon>Enterobacteriaceae</taxon>
        <taxon>Enterobacter</taxon>
        <taxon>Enterobacter cloacae complex</taxon>
    </lineage>
</organism>
<dbReference type="EMBL" id="NEEU01000021">
    <property type="protein sequence ID" value="PJD68961.1"/>
    <property type="molecule type" value="Genomic_DNA"/>
</dbReference>
<evidence type="ECO:0000313" key="1">
    <source>
        <dbReference type="EMBL" id="PJD68961.1"/>
    </source>
</evidence>
<feature type="non-terminal residue" evidence="1">
    <location>
        <position position="1"/>
    </location>
</feature>